<dbReference type="EC" id="2.4.1.-" evidence="3"/>
<evidence type="ECO:0000313" key="5">
    <source>
        <dbReference type="Proteomes" id="UP000017836"/>
    </source>
</evidence>
<dbReference type="eggNOG" id="KOG1950">
    <property type="taxonomic scope" value="Eukaryota"/>
</dbReference>
<evidence type="ECO:0000256" key="3">
    <source>
        <dbReference type="RuleBase" id="RU362027"/>
    </source>
</evidence>
<keyword evidence="2" id="KW-0464">Manganese</keyword>
<dbReference type="STRING" id="13333.W1PWY3"/>
<dbReference type="Gramene" id="ERN12678">
    <property type="protein sequence ID" value="ERN12678"/>
    <property type="gene ID" value="AMTR_s00025p00246110"/>
</dbReference>
<dbReference type="EMBL" id="KI392614">
    <property type="protein sequence ID" value="ERN12678.1"/>
    <property type="molecule type" value="Genomic_DNA"/>
</dbReference>
<dbReference type="Proteomes" id="UP000017836">
    <property type="component" value="Unassembled WGS sequence"/>
</dbReference>
<dbReference type="CDD" id="cd02537">
    <property type="entry name" value="GT8_Glycogenin"/>
    <property type="match status" value="1"/>
</dbReference>
<accession>W1PWY3</accession>
<evidence type="ECO:0000256" key="2">
    <source>
        <dbReference type="ARBA" id="ARBA00023211"/>
    </source>
</evidence>
<dbReference type="GO" id="GO:0045492">
    <property type="term" value="P:xylan biosynthetic process"/>
    <property type="evidence" value="ECO:0000318"/>
    <property type="project" value="GO_Central"/>
</dbReference>
<dbReference type="HOGENOM" id="CLU_892383_0_0_1"/>
<organism evidence="4 5">
    <name type="scientific">Amborella trichopoda</name>
    <dbReference type="NCBI Taxonomy" id="13333"/>
    <lineage>
        <taxon>Eukaryota</taxon>
        <taxon>Viridiplantae</taxon>
        <taxon>Streptophyta</taxon>
        <taxon>Embryophyta</taxon>
        <taxon>Tracheophyta</taxon>
        <taxon>Spermatophyta</taxon>
        <taxon>Magnoliopsida</taxon>
        <taxon>Amborellales</taxon>
        <taxon>Amborellaceae</taxon>
        <taxon>Amborella</taxon>
    </lineage>
</organism>
<dbReference type="PANTHER" id="PTHR11183">
    <property type="entry name" value="GLYCOGENIN SUBFAMILY MEMBER"/>
    <property type="match status" value="1"/>
</dbReference>
<name>W1PWY3_AMBTC</name>
<proteinExistence type="inferred from homology"/>
<dbReference type="Gene3D" id="3.90.550.10">
    <property type="entry name" value="Spore Coat Polysaccharide Biosynthesis Protein SpsA, Chain A"/>
    <property type="match status" value="1"/>
</dbReference>
<comment type="similarity">
    <text evidence="3">Belongs to the glycosyltransferase 8 family.</text>
</comment>
<reference evidence="5" key="1">
    <citation type="journal article" date="2013" name="Science">
        <title>The Amborella genome and the evolution of flowering plants.</title>
        <authorList>
            <consortium name="Amborella Genome Project"/>
        </authorList>
    </citation>
    <scope>NUCLEOTIDE SEQUENCE [LARGE SCALE GENOMIC DNA]</scope>
</reference>
<dbReference type="AlphaFoldDB" id="W1PWY3"/>
<dbReference type="OMA" id="ANEGHAW"/>
<dbReference type="Pfam" id="PF01501">
    <property type="entry name" value="Glyco_transf_8"/>
    <property type="match status" value="1"/>
</dbReference>
<protein>
    <recommendedName>
        <fullName evidence="3">Hexosyltransferase</fullName>
        <ecNumber evidence="3">2.4.1.-</ecNumber>
    </recommendedName>
</protein>
<dbReference type="InterPro" id="IPR029044">
    <property type="entry name" value="Nucleotide-diphossugar_trans"/>
</dbReference>
<evidence type="ECO:0000313" key="4">
    <source>
        <dbReference type="EMBL" id="ERN12678.1"/>
    </source>
</evidence>
<sequence length="312" mass="36471">MCVAGGKIELNPPKVGPSPTVKQREAYATVLHSSEAYVCGAIALAQSLARTGTTRDLVLLADSSISLRARRALITSGWIIRDTDRIHNPYAKKEAYNEWNYTKLRLWQLLGYHKVVFIDSDIIVLKNLDVLFGFPQISAISNNAWRFNSGMMLIKPSNCTFNMFMENIDEIVPYNGGDQGFLNEVFTWWHRWASRVNYMTNWNNMTEEMEMKNRIFRSDEVYGIHYLGLKPWLCYRDYDCNWNVKGNQIFANDVANERWWEIHDSMAPELQRFCLMDKGWKARLKKDRASAKKAQFEDKHWMIKIKDPRQHL</sequence>
<dbReference type="InterPro" id="IPR002495">
    <property type="entry name" value="Glyco_trans_8"/>
</dbReference>
<keyword evidence="5" id="KW-1185">Reference proteome</keyword>
<gene>
    <name evidence="4" type="ORF">AMTR_s00025p00246110</name>
</gene>
<keyword evidence="1" id="KW-0328">Glycosyltransferase</keyword>
<dbReference type="GO" id="GO:0016757">
    <property type="term" value="F:glycosyltransferase activity"/>
    <property type="evidence" value="ECO:0000318"/>
    <property type="project" value="GO_Central"/>
</dbReference>
<keyword evidence="1" id="KW-0808">Transferase</keyword>
<dbReference type="SUPFAM" id="SSF53448">
    <property type="entry name" value="Nucleotide-diphospho-sugar transferases"/>
    <property type="match status" value="1"/>
</dbReference>
<dbReference type="InterPro" id="IPR050587">
    <property type="entry name" value="GNT1/Glycosyltrans_8"/>
</dbReference>
<evidence type="ECO:0000256" key="1">
    <source>
        <dbReference type="ARBA" id="ARBA00022676"/>
    </source>
</evidence>